<reference evidence="6 7" key="1">
    <citation type="journal article" date="2013" name="J. Microbiol. Biotechnol.">
        <title>Novosphingobium ginsenosidimutans sp. nov., with the ability to convert ginsenoside.</title>
        <authorList>
            <person name="Kim J.K."/>
            <person name="He D."/>
            <person name="Liu Q.M."/>
            <person name="Park H.Y."/>
            <person name="Jung M.S."/>
            <person name="Yoon M.H."/>
            <person name="Kim S.C."/>
            <person name="Im W.T."/>
        </authorList>
    </citation>
    <scope>NUCLEOTIDE SEQUENCE [LARGE SCALE GENOMIC DNA]</scope>
    <source>
        <strain evidence="6 7">FW-6</strain>
    </source>
</reference>
<dbReference type="InterPro" id="IPR028081">
    <property type="entry name" value="Leu-bd"/>
</dbReference>
<keyword evidence="3" id="KW-0029">Amino-acid transport</keyword>
<evidence type="ECO:0000313" key="6">
    <source>
        <dbReference type="EMBL" id="QEA17107.1"/>
    </source>
</evidence>
<evidence type="ECO:0000259" key="5">
    <source>
        <dbReference type="Pfam" id="PF13458"/>
    </source>
</evidence>
<dbReference type="Gene3D" id="3.40.50.2300">
    <property type="match status" value="2"/>
</dbReference>
<evidence type="ECO:0000313" key="7">
    <source>
        <dbReference type="Proteomes" id="UP000321172"/>
    </source>
</evidence>
<feature type="domain" description="Leucine-binding protein" evidence="5">
    <location>
        <begin position="50"/>
        <end position="365"/>
    </location>
</feature>
<dbReference type="CDD" id="cd06339">
    <property type="entry name" value="PBP1_YraM_LppC_lipoprotein-like"/>
    <property type="match status" value="1"/>
</dbReference>
<dbReference type="InterPro" id="IPR028082">
    <property type="entry name" value="Peripla_BP_I"/>
</dbReference>
<evidence type="ECO:0000256" key="2">
    <source>
        <dbReference type="ARBA" id="ARBA00022729"/>
    </source>
</evidence>
<dbReference type="PANTHER" id="PTHR30483">
    <property type="entry name" value="LEUCINE-SPECIFIC-BINDING PROTEIN"/>
    <property type="match status" value="1"/>
</dbReference>
<protein>
    <submittedName>
        <fullName evidence="6">Penicillin-binding protein activator</fullName>
    </submittedName>
</protein>
<dbReference type="OrthoDB" id="7210494at2"/>
<name>A0A5B8S965_9SPHN</name>
<organism evidence="6 7">
    <name type="scientific">Novosphingobium ginsenosidimutans</name>
    <dbReference type="NCBI Taxonomy" id="1176536"/>
    <lineage>
        <taxon>Bacteria</taxon>
        <taxon>Pseudomonadati</taxon>
        <taxon>Pseudomonadota</taxon>
        <taxon>Alphaproteobacteria</taxon>
        <taxon>Sphingomonadales</taxon>
        <taxon>Sphingomonadaceae</taxon>
        <taxon>Novosphingobium</taxon>
    </lineage>
</organism>
<dbReference type="EMBL" id="CP042345">
    <property type="protein sequence ID" value="QEA17107.1"/>
    <property type="molecule type" value="Genomic_DNA"/>
</dbReference>
<comment type="similarity">
    <text evidence="1">Belongs to the leucine-binding protein family.</text>
</comment>
<dbReference type="InterPro" id="IPR051010">
    <property type="entry name" value="BCAA_transport"/>
</dbReference>
<dbReference type="SUPFAM" id="SSF53822">
    <property type="entry name" value="Periplasmic binding protein-like I"/>
    <property type="match status" value="1"/>
</dbReference>
<proteinExistence type="inferred from homology"/>
<dbReference type="RefSeq" id="WP_147091186.1">
    <property type="nucleotide sequence ID" value="NZ_BAABJD010000002.1"/>
</dbReference>
<gene>
    <name evidence="6" type="ORF">FRF71_13730</name>
</gene>
<dbReference type="GO" id="GO:0006865">
    <property type="term" value="P:amino acid transport"/>
    <property type="evidence" value="ECO:0007669"/>
    <property type="project" value="UniProtKB-KW"/>
</dbReference>
<sequence>MSFNRRNAIMLGAIVLLSGCKVIPKGTPTPAPPPEDRPTDALPSDQTRHRVALLVPMNGPNADVGQSLANATTMALLDTNAQNIRITTYDTSAGPAAAATKAIQDGNKLILGPLMGDEVPPVATVARAARVPLISYASDTSANARDVFAMGTAPSNSIGRTVTFAKARGITRFALLVPNGDYGARARVAYDDAVKAVGGTLVASESYDRSNPSIVSAARRLRTRGGFEAVLIADGARFAALAAPQLKTPGAANPRILGTELWSGESVISSTPALRGAWFSAVADTRFRTFADSYQSRFGTKPFRVATQGYDSVLLTIRVARDWRLGTPFPTARLADTGGFLGLDGPFRFTPSGQIERALEVREARAGTVAVVSPAPDKFGD</sequence>
<keyword evidence="7" id="KW-1185">Reference proteome</keyword>
<evidence type="ECO:0000256" key="4">
    <source>
        <dbReference type="SAM" id="MobiDB-lite"/>
    </source>
</evidence>
<keyword evidence="3" id="KW-0813">Transport</keyword>
<dbReference type="Proteomes" id="UP000321172">
    <property type="component" value="Chromosome"/>
</dbReference>
<dbReference type="KEGG" id="ngf:FRF71_13730"/>
<accession>A0A5B8S965</accession>
<dbReference type="PANTHER" id="PTHR30483:SF6">
    <property type="entry name" value="PERIPLASMIC BINDING PROTEIN OF ABC TRANSPORTER FOR NATURAL AMINO ACIDS"/>
    <property type="match status" value="1"/>
</dbReference>
<feature type="region of interest" description="Disordered" evidence="4">
    <location>
        <begin position="25"/>
        <end position="44"/>
    </location>
</feature>
<dbReference type="Pfam" id="PF13458">
    <property type="entry name" value="Peripla_BP_6"/>
    <property type="match status" value="1"/>
</dbReference>
<dbReference type="PROSITE" id="PS51257">
    <property type="entry name" value="PROKAR_LIPOPROTEIN"/>
    <property type="match status" value="1"/>
</dbReference>
<keyword evidence="2" id="KW-0732">Signal</keyword>
<evidence type="ECO:0000256" key="1">
    <source>
        <dbReference type="ARBA" id="ARBA00010062"/>
    </source>
</evidence>
<evidence type="ECO:0000256" key="3">
    <source>
        <dbReference type="ARBA" id="ARBA00022970"/>
    </source>
</evidence>
<dbReference type="AlphaFoldDB" id="A0A5B8S965"/>